<accession>A0A1Y1UA50</accession>
<dbReference type="InParanoid" id="A0A1Y1UA50"/>
<dbReference type="Proteomes" id="UP000193218">
    <property type="component" value="Unassembled WGS sequence"/>
</dbReference>
<name>A0A1Y1UA50_9TREE</name>
<proteinExistence type="predicted"/>
<evidence type="ECO:0000313" key="2">
    <source>
        <dbReference type="Proteomes" id="UP000193218"/>
    </source>
</evidence>
<organism evidence="1 2">
    <name type="scientific">Kockovaella imperatae</name>
    <dbReference type="NCBI Taxonomy" id="4999"/>
    <lineage>
        <taxon>Eukaryota</taxon>
        <taxon>Fungi</taxon>
        <taxon>Dikarya</taxon>
        <taxon>Basidiomycota</taxon>
        <taxon>Agaricomycotina</taxon>
        <taxon>Tremellomycetes</taxon>
        <taxon>Tremellales</taxon>
        <taxon>Cuniculitremaceae</taxon>
        <taxon>Kockovaella</taxon>
    </lineage>
</organism>
<keyword evidence="2" id="KW-1185">Reference proteome</keyword>
<protein>
    <submittedName>
        <fullName evidence="1">Uncharacterized protein</fullName>
    </submittedName>
</protein>
<comment type="caution">
    <text evidence="1">The sequence shown here is derived from an EMBL/GenBank/DDBJ whole genome shotgun (WGS) entry which is preliminary data.</text>
</comment>
<gene>
    <name evidence="1" type="ORF">BD324DRAFT_652632</name>
</gene>
<dbReference type="RefSeq" id="XP_021869126.1">
    <property type="nucleotide sequence ID" value="XM_022018524.1"/>
</dbReference>
<sequence>MRWEPEYHETLYSHLLQLRISQRLKLDSLTSLDLTFSSGKEFEDSLICLLQAVPKLEILKIRIPGVLWIIHDDSERFGPVPDLGNLYNDCQLESLKYFTLDCTEIPPSLVAALDTACHLEKFYPFPDNRSLKNLLIRVPDWKQGTNKPIPGPSFFGINIQDYEAIPRAICYWLRYTGPSLEHLQFFGHGKHANLVDPTLWDKENCQGTQSSAASPPVQTSILAHRATQFCISEVELNG</sequence>
<reference evidence="1 2" key="1">
    <citation type="submission" date="2017-03" db="EMBL/GenBank/DDBJ databases">
        <title>Widespread Adenine N6-methylation of Active Genes in Fungi.</title>
        <authorList>
            <consortium name="DOE Joint Genome Institute"/>
            <person name="Mondo S.J."/>
            <person name="Dannebaum R.O."/>
            <person name="Kuo R.C."/>
            <person name="Louie K.B."/>
            <person name="Bewick A.J."/>
            <person name="Labutti K."/>
            <person name="Haridas S."/>
            <person name="Kuo A."/>
            <person name="Salamov A."/>
            <person name="Ahrendt S.R."/>
            <person name="Lau R."/>
            <person name="Bowen B.P."/>
            <person name="Lipzen A."/>
            <person name="Sullivan W."/>
            <person name="Andreopoulos W.B."/>
            <person name="Clum A."/>
            <person name="Lindquist E."/>
            <person name="Daum C."/>
            <person name="Northen T.R."/>
            <person name="Ramamoorthy G."/>
            <person name="Schmitz R.J."/>
            <person name="Gryganskyi A."/>
            <person name="Culley D."/>
            <person name="Magnuson J."/>
            <person name="James T.Y."/>
            <person name="O'Malley M.A."/>
            <person name="Stajich J.E."/>
            <person name="Spatafora J.W."/>
            <person name="Visel A."/>
            <person name="Grigoriev I.V."/>
        </authorList>
    </citation>
    <scope>NUCLEOTIDE SEQUENCE [LARGE SCALE GENOMIC DNA]</scope>
    <source>
        <strain evidence="1 2">NRRL Y-17943</strain>
    </source>
</reference>
<dbReference type="GeneID" id="33560333"/>
<dbReference type="EMBL" id="NBSH01000012">
    <property type="protein sequence ID" value="ORX34910.1"/>
    <property type="molecule type" value="Genomic_DNA"/>
</dbReference>
<evidence type="ECO:0000313" key="1">
    <source>
        <dbReference type="EMBL" id="ORX34910.1"/>
    </source>
</evidence>
<dbReference type="AlphaFoldDB" id="A0A1Y1UA50"/>